<reference evidence="2" key="1">
    <citation type="submission" date="2022-08" db="EMBL/GenBank/DDBJ databases">
        <title>Polycladomyces zharkentsis sp. nov., a novel thermophilic CMC and starch-degrading bacterium isolated from a geothermal spring in Kazakhstan.</title>
        <authorList>
            <person name="Mashzhan A."/>
            <person name="Kistaubaeva A."/>
            <person name="Javier-Lopez R."/>
            <person name="Birkeland N.-K."/>
        </authorList>
    </citation>
    <scope>NUCLEOTIDE SEQUENCE</scope>
    <source>
        <strain evidence="2">KSR 13</strain>
    </source>
</reference>
<protein>
    <recommendedName>
        <fullName evidence="4">Secreted protein</fullName>
    </recommendedName>
</protein>
<dbReference type="EMBL" id="JANRHH010000029">
    <property type="protein sequence ID" value="MDN4593547.1"/>
    <property type="molecule type" value="Genomic_DNA"/>
</dbReference>
<name>A0ABT8ILD9_9BACL</name>
<keyword evidence="1" id="KW-0812">Transmembrane</keyword>
<evidence type="ECO:0000313" key="2">
    <source>
        <dbReference type="EMBL" id="MDN4593547.1"/>
    </source>
</evidence>
<evidence type="ECO:0000256" key="1">
    <source>
        <dbReference type="SAM" id="Phobius"/>
    </source>
</evidence>
<organism evidence="2 3">
    <name type="scientific">Polycladomyces subterraneus</name>
    <dbReference type="NCBI Taxonomy" id="1016997"/>
    <lineage>
        <taxon>Bacteria</taxon>
        <taxon>Bacillati</taxon>
        <taxon>Bacillota</taxon>
        <taxon>Bacilli</taxon>
        <taxon>Bacillales</taxon>
        <taxon>Thermoactinomycetaceae</taxon>
        <taxon>Polycladomyces</taxon>
    </lineage>
</organism>
<accession>A0ABT8ILD9</accession>
<dbReference type="Proteomes" id="UP001174196">
    <property type="component" value="Unassembled WGS sequence"/>
</dbReference>
<proteinExistence type="predicted"/>
<dbReference type="RefSeq" id="WP_301238259.1">
    <property type="nucleotide sequence ID" value="NZ_JANRHH010000029.1"/>
</dbReference>
<evidence type="ECO:0000313" key="3">
    <source>
        <dbReference type="Proteomes" id="UP001174196"/>
    </source>
</evidence>
<evidence type="ECO:0008006" key="4">
    <source>
        <dbReference type="Google" id="ProtNLM"/>
    </source>
</evidence>
<keyword evidence="1" id="KW-0472">Membrane</keyword>
<gene>
    <name evidence="2" type="ORF">NWF35_06445</name>
</gene>
<keyword evidence="3" id="KW-1185">Reference proteome</keyword>
<feature type="transmembrane region" description="Helical" evidence="1">
    <location>
        <begin position="12"/>
        <end position="30"/>
    </location>
</feature>
<comment type="caution">
    <text evidence="2">The sequence shown here is derived from an EMBL/GenBank/DDBJ whole genome shotgun (WGS) entry which is preliminary data.</text>
</comment>
<sequence>MLLVTVELLGRFFSQFLYFFLLTSAAIVLIPRDPPPFLFLHHKVMSHEFRLSGLVTVTCFTHLKSL</sequence>
<keyword evidence="1" id="KW-1133">Transmembrane helix</keyword>